<dbReference type="Pfam" id="PF12796">
    <property type="entry name" value="Ank_2"/>
    <property type="match status" value="3"/>
</dbReference>
<keyword evidence="3" id="KW-1009">Hearing</keyword>
<dbReference type="InterPro" id="IPR036770">
    <property type="entry name" value="Ankyrin_rpt-contain_sf"/>
</dbReference>
<gene>
    <name evidence="8 9" type="primary">ESPNL</name>
</gene>
<protein>
    <submittedName>
        <fullName evidence="8 9">Espin-like protein isoform X1</fullName>
    </submittedName>
</protein>
<feature type="compositionally biased region" description="Low complexity" evidence="6">
    <location>
        <begin position="727"/>
        <end position="746"/>
    </location>
</feature>
<evidence type="ECO:0000313" key="8">
    <source>
        <dbReference type="RefSeq" id="XP_072851884.1"/>
    </source>
</evidence>
<evidence type="ECO:0000256" key="2">
    <source>
        <dbReference type="ARBA" id="ARBA00022737"/>
    </source>
</evidence>
<name>A0ABM5G2K7_9SAUR</name>
<dbReference type="Proteomes" id="UP001652642">
    <property type="component" value="Chromosome 3"/>
</dbReference>
<evidence type="ECO:0000256" key="5">
    <source>
        <dbReference type="PROSITE-ProRule" id="PRU00023"/>
    </source>
</evidence>
<evidence type="ECO:0000313" key="9">
    <source>
        <dbReference type="RefSeq" id="XP_072851885.1"/>
    </source>
</evidence>
<sequence length="1028" mass="113650">MGDHRAILAAKKGDLTTLEKLHIDGTLGRSITDSLGAGLVHHASRAGRLECLKFLVLQAKLPGNQRANNGATPAHDAAAMGNLAELQWLIKDGGYNRQEQDASGASPLHLAARFGHPEAVEWLVQAGFDTAMETREGAVAGHYAAAKGHLTCLKVLLAADLSCVNKQTRSGATPLYLACQEGHLHIVQFLVKDCGADVHLRAHDGMTVLHAAACGGHYAVVIWLGTFTDIRLTAQDAEGATALHFAAREGHAAVADRLLLMGAEVVLDHWGGTPLHDAAENGHLECCQTLISHQVDPGIHDVDGYSARDLAEYNGHRQCACYLQEAEKQASQQCGSKSQEAQLDRIKGGTSEKTDEDQRPAVKQDCLQIISDDITSMDDGQVKTQHPVRPLRSDINLASSVQKEVNSNLQKAASSKTCNIVKSVESSKSLTTELKINKSLQQGEKTEPPNVTVPNKLLSVLDELGTSDIDSLVPTHDERGCSIPEWKRQVMVRKLEAQLVCEEEMGMKDKGSCGLKMDNWQYSQAHNAMLGPYGELLTEDDLLYLEKQIEKLQVKKKCQEYESELGRLTEELQTVLPAPIVNITVNCQFLEQGSEEDSQELPAWCNHMSGVVKSMSLLLSNINGIKEEGDKEKVPYKPSKSSSFSGGMAKKEILECGVSVRDLRGHFEKQGLAGQCKPFLLPELKTEPLQHGADREAISALLADTCKGKRNSYEEHETGDKENATDSGISCEEGSSESTGSHISTGEVSTLRKERIVLLFLSHWKKSAYTPSLKLMAKKTLDAQQPGKVGLAQVMAEVKKQQAPMEKPLVEMSRLGHLVKQRYTIKNLISRWKNIISLVPSRQIRRLNHSHTIYSPEQFLPYINGEPVDYNNLTLDLFMLGYFHILELDLCPEERKARHLLCFEVFDHLGSHQWETVRAFHQAVTDEIAAGKRSWEDSFEDIKMQFFGNNKGPAKIMELKRSPVEKTLKPLSKTRVPNIEQQDHGPGKYFELGTFDNDEICSYIERSFAFWKEKEAEIFSFAGAGSLH</sequence>
<keyword evidence="7" id="KW-1185">Reference proteome</keyword>
<accession>A0ABM5G2K7</accession>
<evidence type="ECO:0000256" key="1">
    <source>
        <dbReference type="ARBA" id="ARBA00004645"/>
    </source>
</evidence>
<evidence type="ECO:0000256" key="4">
    <source>
        <dbReference type="ARBA" id="ARBA00023043"/>
    </source>
</evidence>
<organism evidence="7 8">
    <name type="scientific">Pogona vitticeps</name>
    <name type="common">central bearded dragon</name>
    <dbReference type="NCBI Taxonomy" id="103695"/>
    <lineage>
        <taxon>Eukaryota</taxon>
        <taxon>Metazoa</taxon>
        <taxon>Chordata</taxon>
        <taxon>Craniata</taxon>
        <taxon>Vertebrata</taxon>
        <taxon>Euteleostomi</taxon>
        <taxon>Lepidosauria</taxon>
        <taxon>Squamata</taxon>
        <taxon>Bifurcata</taxon>
        <taxon>Unidentata</taxon>
        <taxon>Episquamata</taxon>
        <taxon>Toxicofera</taxon>
        <taxon>Iguania</taxon>
        <taxon>Acrodonta</taxon>
        <taxon>Agamidae</taxon>
        <taxon>Amphibolurinae</taxon>
        <taxon>Pogona</taxon>
    </lineage>
</organism>
<dbReference type="GeneID" id="110075863"/>
<evidence type="ECO:0000256" key="3">
    <source>
        <dbReference type="ARBA" id="ARBA00022740"/>
    </source>
</evidence>
<dbReference type="InterPro" id="IPR002110">
    <property type="entry name" value="Ankyrin_rpt"/>
</dbReference>
<reference evidence="8 9" key="1">
    <citation type="submission" date="2025-05" db="UniProtKB">
        <authorList>
            <consortium name="RefSeq"/>
        </authorList>
    </citation>
    <scope>IDENTIFICATION</scope>
</reference>
<dbReference type="SUPFAM" id="SSF48403">
    <property type="entry name" value="Ankyrin repeat"/>
    <property type="match status" value="1"/>
</dbReference>
<dbReference type="PANTHER" id="PTHR24153">
    <property type="entry name" value="ESPIN"/>
    <property type="match status" value="1"/>
</dbReference>
<keyword evidence="4 5" id="KW-0040">ANK repeat</keyword>
<evidence type="ECO:0000313" key="7">
    <source>
        <dbReference type="Proteomes" id="UP001652642"/>
    </source>
</evidence>
<feature type="repeat" description="ANK" evidence="5">
    <location>
        <begin position="170"/>
        <end position="192"/>
    </location>
</feature>
<dbReference type="InterPro" id="IPR052420">
    <property type="entry name" value="Espin/Espin-like"/>
</dbReference>
<feature type="repeat" description="ANK" evidence="5">
    <location>
        <begin position="103"/>
        <end position="135"/>
    </location>
</feature>
<proteinExistence type="predicted"/>
<dbReference type="Gene3D" id="1.25.40.20">
    <property type="entry name" value="Ankyrin repeat-containing domain"/>
    <property type="match status" value="1"/>
</dbReference>
<dbReference type="RefSeq" id="XP_072851885.1">
    <property type="nucleotide sequence ID" value="XM_072995784.1"/>
</dbReference>
<dbReference type="PROSITE" id="PS50297">
    <property type="entry name" value="ANK_REP_REGION"/>
    <property type="match status" value="4"/>
</dbReference>
<feature type="compositionally biased region" description="Basic and acidic residues" evidence="6">
    <location>
        <begin position="711"/>
        <end position="724"/>
    </location>
</feature>
<keyword evidence="2" id="KW-0677">Repeat</keyword>
<comment type="subcellular location">
    <subcellularLocation>
        <location evidence="1">Cell projection</location>
        <location evidence="1">Stereocilium</location>
    </subcellularLocation>
</comment>
<dbReference type="SMART" id="SM00248">
    <property type="entry name" value="ANK"/>
    <property type="match status" value="9"/>
</dbReference>
<dbReference type="PANTHER" id="PTHR24153:SF0">
    <property type="entry name" value="ESPIN-LIKE PROTEIN"/>
    <property type="match status" value="1"/>
</dbReference>
<evidence type="ECO:0000256" key="6">
    <source>
        <dbReference type="SAM" id="MobiDB-lite"/>
    </source>
</evidence>
<feature type="region of interest" description="Disordered" evidence="6">
    <location>
        <begin position="710"/>
        <end position="746"/>
    </location>
</feature>
<feature type="region of interest" description="Disordered" evidence="6">
    <location>
        <begin position="335"/>
        <end position="361"/>
    </location>
</feature>
<dbReference type="PROSITE" id="PS50088">
    <property type="entry name" value="ANK_REPEAT"/>
    <property type="match status" value="4"/>
</dbReference>
<dbReference type="RefSeq" id="XP_072851884.1">
    <property type="nucleotide sequence ID" value="XM_072995783.1"/>
</dbReference>
<feature type="compositionally biased region" description="Basic and acidic residues" evidence="6">
    <location>
        <begin position="342"/>
        <end position="361"/>
    </location>
</feature>
<feature type="repeat" description="ANK" evidence="5">
    <location>
        <begin position="270"/>
        <end position="302"/>
    </location>
</feature>
<feature type="repeat" description="ANK" evidence="5">
    <location>
        <begin position="238"/>
        <end position="265"/>
    </location>
</feature>